<proteinExistence type="predicted"/>
<dbReference type="AlphaFoldDB" id="A0A1I8F057"/>
<dbReference type="WBParaSite" id="maker-PairedContig_792-snap-gene-0.10-mRNA-1">
    <property type="protein sequence ID" value="maker-PairedContig_792-snap-gene-0.10-mRNA-1"/>
    <property type="gene ID" value="maker-PairedContig_792-snap-gene-0.10"/>
</dbReference>
<reference evidence="1" key="1">
    <citation type="submission" date="2016-11" db="UniProtKB">
        <authorList>
            <consortium name="WormBaseParasite"/>
        </authorList>
    </citation>
    <scope>IDENTIFICATION</scope>
    <source>
        <strain evidence="1">pt0022</strain>
    </source>
</reference>
<sequence length="89" mass="10165">MEINTSGVEIFTDYEVPISVSPIKDSSYIILLVLFFLFSESEVLNKTMIEADSLSQQIHKKHDQQECDRAQICLENCGSQTDEESKMFV</sequence>
<evidence type="ECO:0000313" key="1">
    <source>
        <dbReference type="WBParaSite" id="maker-PairedContig_792-snap-gene-0.10-mRNA-1"/>
    </source>
</evidence>
<accession>A0A1I8F057</accession>
<protein>
    <submittedName>
        <fullName evidence="1">Uncharacterized protein</fullName>
    </submittedName>
</protein>
<organism evidence="1">
    <name type="scientific">Wuchereria bancrofti</name>
    <dbReference type="NCBI Taxonomy" id="6293"/>
    <lineage>
        <taxon>Eukaryota</taxon>
        <taxon>Metazoa</taxon>
        <taxon>Ecdysozoa</taxon>
        <taxon>Nematoda</taxon>
        <taxon>Chromadorea</taxon>
        <taxon>Rhabditida</taxon>
        <taxon>Spirurina</taxon>
        <taxon>Spiruromorpha</taxon>
        <taxon>Filarioidea</taxon>
        <taxon>Onchocercidae</taxon>
        <taxon>Wuchereria</taxon>
    </lineage>
</organism>
<name>A0A1I8F057_WUCBA</name>